<evidence type="ECO:0000313" key="13">
    <source>
        <dbReference type="EMBL" id="MBP1464537.1"/>
    </source>
</evidence>
<keyword evidence="4" id="KW-0808">Transferase</keyword>
<evidence type="ECO:0000256" key="9">
    <source>
        <dbReference type="SAM" id="Coils"/>
    </source>
</evidence>
<dbReference type="PANTHER" id="PTHR24421:SF10">
    <property type="entry name" value="NITRATE_NITRITE SENSOR PROTEIN NARQ"/>
    <property type="match status" value="1"/>
</dbReference>
<evidence type="ECO:0000259" key="12">
    <source>
        <dbReference type="Pfam" id="PF07730"/>
    </source>
</evidence>
<dbReference type="Gene3D" id="3.30.565.10">
    <property type="entry name" value="Histidine kinase-like ATPase, C-terminal domain"/>
    <property type="match status" value="1"/>
</dbReference>
<dbReference type="InterPro" id="IPR020610">
    <property type="entry name" value="Thiolase_AS"/>
</dbReference>
<feature type="domain" description="Signal transduction histidine kinase subgroup 3 dimerisation and phosphoacceptor" evidence="12">
    <location>
        <begin position="450"/>
        <end position="510"/>
    </location>
</feature>
<dbReference type="PANTHER" id="PTHR24421">
    <property type="entry name" value="NITRATE/NITRITE SENSOR PROTEIN NARX-RELATED"/>
    <property type="match status" value="1"/>
</dbReference>
<dbReference type="GO" id="GO:0016301">
    <property type="term" value="F:kinase activity"/>
    <property type="evidence" value="ECO:0007669"/>
    <property type="project" value="UniProtKB-KW"/>
</dbReference>
<feature type="transmembrane region" description="Helical" evidence="10">
    <location>
        <begin position="51"/>
        <end position="68"/>
    </location>
</feature>
<keyword evidence="8" id="KW-0902">Two-component regulatory system</keyword>
<feature type="transmembrane region" description="Helical" evidence="10">
    <location>
        <begin position="25"/>
        <end position="42"/>
    </location>
</feature>
<dbReference type="EMBL" id="SIJK02000003">
    <property type="protein sequence ID" value="MBP1464537.1"/>
    <property type="molecule type" value="Genomic_DNA"/>
</dbReference>
<dbReference type="InterPro" id="IPR011712">
    <property type="entry name" value="Sig_transdc_His_kin_sub3_dim/P"/>
</dbReference>
<evidence type="ECO:0000256" key="6">
    <source>
        <dbReference type="ARBA" id="ARBA00022777"/>
    </source>
</evidence>
<keyword evidence="10" id="KW-0472">Membrane</keyword>
<feature type="transmembrane region" description="Helical" evidence="10">
    <location>
        <begin position="125"/>
        <end position="142"/>
    </location>
</feature>
<dbReference type="Proteomes" id="UP001193081">
    <property type="component" value="Unassembled WGS sequence"/>
</dbReference>
<keyword evidence="9" id="KW-0175">Coiled coil</keyword>
<keyword evidence="7" id="KW-0067">ATP-binding</keyword>
<evidence type="ECO:0000259" key="11">
    <source>
        <dbReference type="Pfam" id="PF02518"/>
    </source>
</evidence>
<dbReference type="CDD" id="cd16917">
    <property type="entry name" value="HATPase_UhpB-NarQ-NarX-like"/>
    <property type="match status" value="1"/>
</dbReference>
<organism evidence="13 14">
    <name type="scientific">Candidatus Chloroploca mongolica</name>
    <dbReference type="NCBI Taxonomy" id="2528176"/>
    <lineage>
        <taxon>Bacteria</taxon>
        <taxon>Bacillati</taxon>
        <taxon>Chloroflexota</taxon>
        <taxon>Chloroflexia</taxon>
        <taxon>Chloroflexales</taxon>
        <taxon>Chloroflexineae</taxon>
        <taxon>Oscillochloridaceae</taxon>
        <taxon>Candidatus Chloroploca</taxon>
    </lineage>
</organism>
<evidence type="ECO:0000256" key="8">
    <source>
        <dbReference type="ARBA" id="ARBA00023012"/>
    </source>
</evidence>
<feature type="transmembrane region" description="Helical" evidence="10">
    <location>
        <begin position="323"/>
        <end position="340"/>
    </location>
</feature>
<comment type="catalytic activity">
    <reaction evidence="1">
        <text>ATP + protein L-histidine = ADP + protein N-phospho-L-histidine.</text>
        <dbReference type="EC" id="2.7.13.3"/>
    </reaction>
</comment>
<keyword evidence="5" id="KW-0547">Nucleotide-binding</keyword>
<dbReference type="Gene3D" id="1.20.5.1930">
    <property type="match status" value="1"/>
</dbReference>
<dbReference type="InterPro" id="IPR003594">
    <property type="entry name" value="HATPase_dom"/>
</dbReference>
<dbReference type="InterPro" id="IPR036890">
    <property type="entry name" value="HATPase_C_sf"/>
</dbReference>
<keyword evidence="6 13" id="KW-0418">Kinase</keyword>
<feature type="transmembrane region" description="Helical" evidence="10">
    <location>
        <begin position="297"/>
        <end position="316"/>
    </location>
</feature>
<sequence length="646" mass="69922">MALLALVAIIIAALGLDLPPVRLGALAGVCLAHGLALALVPARRLPRWAQVLYLLAQVGMASVAQMLAPAGLTGFVYLAVVLQAMVLFPLWLWIPFALSIYAVWSGMLLMATASFVTWLQGNLALAFPATCAMIAVILYLRQQRRSEQVQQMLLQVQQHYDQLTSSLRDVQQYTMLEERHRLTQTIVQEVQVALSRTEQHVNSALNLAQANLSRLEMMVGQTRTSASQAVDRLRGAVAALRGDDPAQQPVPVLPSMLFANDELVLNGRPATVLTWTLPSVFVVMAAGLTLMRHDFSLVLVLTLLIGSLLLLFVYVATQRTRHALLFQIGLFVQVLVILAMTTMTHTVPLLIGLLLVLWQLSLRLSLVQVLLYLIGLPTIAALLVARLDPVELSSEALMMGVVATVAVGGPLLLARSQLDRRKQTELRLSLLNAEVEQQMAEVRALAVAAERARMAREVHDELGSRLMLVSLQLQLAEELAAEDAQAALEQLQISREHLRNAWSSVRSVADAELPFAAGIGTLYMALMELVQCSHDAISLVCEGDLDDLPFAVVTTIYRTVQEGLTNARKYAPGATVSVSIVSLNAYVTVTLTNAAADTAALSFSPRHTGGGFGLVGLRERVEALGGGLEAAPSAEGGWRVRVVLPA</sequence>
<keyword evidence="10" id="KW-1133">Transmembrane helix</keyword>
<evidence type="ECO:0000256" key="2">
    <source>
        <dbReference type="ARBA" id="ARBA00012438"/>
    </source>
</evidence>
<feature type="transmembrane region" description="Helical" evidence="10">
    <location>
        <begin position="397"/>
        <end position="414"/>
    </location>
</feature>
<evidence type="ECO:0000256" key="1">
    <source>
        <dbReference type="ARBA" id="ARBA00000085"/>
    </source>
</evidence>
<dbReference type="RefSeq" id="WP_167857224.1">
    <property type="nucleotide sequence ID" value="NZ_SIJK02000003.1"/>
</dbReference>
<proteinExistence type="predicted"/>
<name>A0ABS4D516_9CHLR</name>
<gene>
    <name evidence="13" type="ORF">EYB53_002330</name>
</gene>
<reference evidence="13 14" key="1">
    <citation type="submission" date="2021-03" db="EMBL/GenBank/DDBJ databases">
        <authorList>
            <person name="Grouzdev D.S."/>
        </authorList>
    </citation>
    <scope>NUCLEOTIDE SEQUENCE [LARGE SCALE GENOMIC DNA]</scope>
    <source>
        <strain evidence="13 14">M50-1</strain>
    </source>
</reference>
<feature type="transmembrane region" description="Helical" evidence="10">
    <location>
        <begin position="272"/>
        <end position="291"/>
    </location>
</feature>
<dbReference type="EC" id="2.7.13.3" evidence="2"/>
<protein>
    <recommendedName>
        <fullName evidence="2">histidine kinase</fullName>
        <ecNumber evidence="2">2.7.13.3</ecNumber>
    </recommendedName>
</protein>
<evidence type="ECO:0000256" key="5">
    <source>
        <dbReference type="ARBA" id="ARBA00022741"/>
    </source>
</evidence>
<feature type="coiled-coil region" evidence="9">
    <location>
        <begin position="421"/>
        <end position="452"/>
    </location>
</feature>
<dbReference type="SUPFAM" id="SSF55874">
    <property type="entry name" value="ATPase domain of HSP90 chaperone/DNA topoisomerase II/histidine kinase"/>
    <property type="match status" value="1"/>
</dbReference>
<evidence type="ECO:0000256" key="3">
    <source>
        <dbReference type="ARBA" id="ARBA00022553"/>
    </source>
</evidence>
<evidence type="ECO:0000256" key="7">
    <source>
        <dbReference type="ARBA" id="ARBA00022840"/>
    </source>
</evidence>
<feature type="domain" description="Histidine kinase/HSP90-like ATPase" evidence="11">
    <location>
        <begin position="554"/>
        <end position="645"/>
    </location>
</feature>
<accession>A0ABS4D516</accession>
<comment type="caution">
    <text evidence="13">The sequence shown here is derived from an EMBL/GenBank/DDBJ whole genome shotgun (WGS) entry which is preliminary data.</text>
</comment>
<dbReference type="Pfam" id="PF02518">
    <property type="entry name" value="HATPase_c"/>
    <property type="match status" value="1"/>
</dbReference>
<keyword evidence="14" id="KW-1185">Reference proteome</keyword>
<feature type="transmembrane region" description="Helical" evidence="10">
    <location>
        <begin position="369"/>
        <end position="385"/>
    </location>
</feature>
<evidence type="ECO:0000256" key="4">
    <source>
        <dbReference type="ARBA" id="ARBA00022679"/>
    </source>
</evidence>
<evidence type="ECO:0000313" key="14">
    <source>
        <dbReference type="Proteomes" id="UP001193081"/>
    </source>
</evidence>
<keyword evidence="10" id="KW-0812">Transmembrane</keyword>
<dbReference type="InterPro" id="IPR050482">
    <property type="entry name" value="Sensor_HK_TwoCompSys"/>
</dbReference>
<evidence type="ECO:0000256" key="10">
    <source>
        <dbReference type="SAM" id="Phobius"/>
    </source>
</evidence>
<keyword evidence="3" id="KW-0597">Phosphoprotein</keyword>
<dbReference type="PROSITE" id="PS00099">
    <property type="entry name" value="THIOLASE_3"/>
    <property type="match status" value="1"/>
</dbReference>
<dbReference type="Pfam" id="PF07730">
    <property type="entry name" value="HisKA_3"/>
    <property type="match status" value="1"/>
</dbReference>